<accession>A0A4Y2UWG6</accession>
<sequence length="74" mass="8556">RGNAPLRRTKSAQSNASVKMATVKQKARLWFHESSPIVIVQRIIRLEYRNCQSSSKNFIKRQYEKVKGTGNVHQ</sequence>
<dbReference type="AlphaFoldDB" id="A0A4Y2UWG6"/>
<name>A0A4Y2UWG6_ARAVE</name>
<reference evidence="1 2" key="1">
    <citation type="journal article" date="2019" name="Sci. Rep.">
        <title>Orb-weaving spider Araneus ventricosus genome elucidates the spidroin gene catalogue.</title>
        <authorList>
            <person name="Kono N."/>
            <person name="Nakamura H."/>
            <person name="Ohtoshi R."/>
            <person name="Moran D.A.P."/>
            <person name="Shinohara A."/>
            <person name="Yoshida Y."/>
            <person name="Fujiwara M."/>
            <person name="Mori M."/>
            <person name="Tomita M."/>
            <person name="Arakawa K."/>
        </authorList>
    </citation>
    <scope>NUCLEOTIDE SEQUENCE [LARGE SCALE GENOMIC DNA]</scope>
</reference>
<proteinExistence type="predicted"/>
<dbReference type="OrthoDB" id="6460236at2759"/>
<dbReference type="Proteomes" id="UP000499080">
    <property type="component" value="Unassembled WGS sequence"/>
</dbReference>
<evidence type="ECO:0008006" key="3">
    <source>
        <dbReference type="Google" id="ProtNLM"/>
    </source>
</evidence>
<feature type="non-terminal residue" evidence="1">
    <location>
        <position position="1"/>
    </location>
</feature>
<evidence type="ECO:0000313" key="2">
    <source>
        <dbReference type="Proteomes" id="UP000499080"/>
    </source>
</evidence>
<protein>
    <recommendedName>
        <fullName evidence="3">DUF4817 domain-containing protein</fullName>
    </recommendedName>
</protein>
<organism evidence="1 2">
    <name type="scientific">Araneus ventricosus</name>
    <name type="common">Orbweaver spider</name>
    <name type="synonym">Epeira ventricosa</name>
    <dbReference type="NCBI Taxonomy" id="182803"/>
    <lineage>
        <taxon>Eukaryota</taxon>
        <taxon>Metazoa</taxon>
        <taxon>Ecdysozoa</taxon>
        <taxon>Arthropoda</taxon>
        <taxon>Chelicerata</taxon>
        <taxon>Arachnida</taxon>
        <taxon>Araneae</taxon>
        <taxon>Araneomorphae</taxon>
        <taxon>Entelegynae</taxon>
        <taxon>Araneoidea</taxon>
        <taxon>Araneidae</taxon>
        <taxon>Araneus</taxon>
    </lineage>
</organism>
<dbReference type="EMBL" id="BGPR01040468">
    <property type="protein sequence ID" value="GBO16592.1"/>
    <property type="molecule type" value="Genomic_DNA"/>
</dbReference>
<gene>
    <name evidence="1" type="ORF">AVEN_222935_1</name>
</gene>
<evidence type="ECO:0000313" key="1">
    <source>
        <dbReference type="EMBL" id="GBO16592.1"/>
    </source>
</evidence>
<keyword evidence="2" id="KW-1185">Reference proteome</keyword>
<comment type="caution">
    <text evidence="1">The sequence shown here is derived from an EMBL/GenBank/DDBJ whole genome shotgun (WGS) entry which is preliminary data.</text>
</comment>